<dbReference type="RefSeq" id="WP_262429911.1">
    <property type="nucleotide sequence ID" value="NZ_JACRTG010000020.1"/>
</dbReference>
<protein>
    <recommendedName>
        <fullName evidence="9">Prepilin leader peptidase/N-methyltransferase</fullName>
        <ecNumber evidence="9">2.1.1.-</ecNumber>
        <ecNumber evidence="9">3.4.23.43</ecNumber>
    </recommendedName>
</protein>
<feature type="domain" description="Prepilin peptidase A24 N-terminal" evidence="12">
    <location>
        <begin position="7"/>
        <end position="88"/>
    </location>
</feature>
<dbReference type="PRINTS" id="PR00864">
    <property type="entry name" value="PREPILNPTASE"/>
</dbReference>
<dbReference type="PANTHER" id="PTHR30487:SF0">
    <property type="entry name" value="PREPILIN LEADER PEPTIDASE_N-METHYLTRANSFERASE-RELATED"/>
    <property type="match status" value="1"/>
</dbReference>
<feature type="transmembrane region" description="Helical" evidence="10">
    <location>
        <begin position="121"/>
        <end position="141"/>
    </location>
</feature>
<keyword evidence="9" id="KW-0489">Methyltransferase</keyword>
<keyword evidence="9" id="KW-0511">Multifunctional enzyme</keyword>
<sequence>MKILIFIYGLIIGSFLNVCIYRIPRNESIVYPSSHCPKCGINLRWYDNIPLFSFIALRGKCRYCKAPISNRYPIVEFLNAIVYLAFFYFYGLSLDFIFYTMVASVLIAISFIDLKEMIIPDILVIIIFILSVLYKLLNYYIYDSFEILDSLGGLVLGGGVFLVIVILSKGGMGDGDVILISSLGFILGTKYIIFNMFLSFILGAIISLILLITGIKTSKDPIPFGPFIVLAFFFTVLWGDSIMRWYFKTFI</sequence>
<accession>A0A926ETZ4</accession>
<gene>
    <name evidence="13" type="ORF">H8707_09395</name>
</gene>
<evidence type="ECO:0000256" key="7">
    <source>
        <dbReference type="ARBA" id="ARBA00023136"/>
    </source>
</evidence>
<keyword evidence="14" id="KW-1185">Reference proteome</keyword>
<dbReference type="GO" id="GO:0008168">
    <property type="term" value="F:methyltransferase activity"/>
    <property type="evidence" value="ECO:0007669"/>
    <property type="project" value="UniProtKB-KW"/>
</dbReference>
<reference evidence="13" key="1">
    <citation type="submission" date="2020-08" db="EMBL/GenBank/DDBJ databases">
        <title>Genome public.</title>
        <authorList>
            <person name="Liu C."/>
            <person name="Sun Q."/>
        </authorList>
    </citation>
    <scope>NUCLEOTIDE SEQUENCE</scope>
    <source>
        <strain evidence="13">BX21</strain>
    </source>
</reference>
<organism evidence="13 14">
    <name type="scientific">Paratissierella segnis</name>
    <dbReference type="NCBI Taxonomy" id="2763679"/>
    <lineage>
        <taxon>Bacteria</taxon>
        <taxon>Bacillati</taxon>
        <taxon>Bacillota</taxon>
        <taxon>Tissierellia</taxon>
        <taxon>Tissierellales</taxon>
        <taxon>Tissierellaceae</taxon>
        <taxon>Paratissierella</taxon>
    </lineage>
</organism>
<comment type="caution">
    <text evidence="13">The sequence shown here is derived from an EMBL/GenBank/DDBJ whole genome shotgun (WGS) entry which is preliminary data.</text>
</comment>
<feature type="transmembrane region" description="Helical" evidence="10">
    <location>
        <begin position="147"/>
        <end position="167"/>
    </location>
</feature>
<evidence type="ECO:0000256" key="4">
    <source>
        <dbReference type="ARBA" id="ARBA00022519"/>
    </source>
</evidence>
<evidence type="ECO:0000256" key="8">
    <source>
        <dbReference type="RuleBase" id="RU003793"/>
    </source>
</evidence>
<keyword evidence="5 9" id="KW-0812">Transmembrane</keyword>
<dbReference type="EMBL" id="JACRTG010000020">
    <property type="protein sequence ID" value="MBC8588455.1"/>
    <property type="molecule type" value="Genomic_DNA"/>
</dbReference>
<evidence type="ECO:0000256" key="9">
    <source>
        <dbReference type="RuleBase" id="RU003794"/>
    </source>
</evidence>
<dbReference type="InterPro" id="IPR000045">
    <property type="entry name" value="Prepilin_IV_endopep_pep"/>
</dbReference>
<keyword evidence="9" id="KW-0808">Transferase</keyword>
<evidence type="ECO:0000313" key="14">
    <source>
        <dbReference type="Proteomes" id="UP000601171"/>
    </source>
</evidence>
<dbReference type="PANTHER" id="PTHR30487">
    <property type="entry name" value="TYPE 4 PREPILIN-LIKE PROTEINS LEADER PEPTIDE-PROCESSING ENZYME"/>
    <property type="match status" value="1"/>
</dbReference>
<keyword evidence="4" id="KW-0997">Cell inner membrane</keyword>
<evidence type="ECO:0000313" key="13">
    <source>
        <dbReference type="EMBL" id="MBC8588455.1"/>
    </source>
</evidence>
<dbReference type="Gene3D" id="1.20.120.1220">
    <property type="match status" value="1"/>
</dbReference>
<dbReference type="Pfam" id="PF06750">
    <property type="entry name" value="A24_N_bact"/>
    <property type="match status" value="1"/>
</dbReference>
<feature type="domain" description="Prepilin type IV endopeptidase peptidase" evidence="11">
    <location>
        <begin position="102"/>
        <end position="208"/>
    </location>
</feature>
<proteinExistence type="inferred from homology"/>
<dbReference type="InterPro" id="IPR014032">
    <property type="entry name" value="Peptidase_A24A_bac"/>
</dbReference>
<feature type="transmembrane region" description="Helical" evidence="10">
    <location>
        <begin position="179"/>
        <end position="212"/>
    </location>
</feature>
<dbReference type="GO" id="GO:0004190">
    <property type="term" value="F:aspartic-type endopeptidase activity"/>
    <property type="evidence" value="ECO:0007669"/>
    <property type="project" value="UniProtKB-EC"/>
</dbReference>
<evidence type="ECO:0000256" key="3">
    <source>
        <dbReference type="ARBA" id="ARBA00022475"/>
    </source>
</evidence>
<keyword evidence="3" id="KW-1003">Cell membrane</keyword>
<comment type="similarity">
    <text evidence="2 8">Belongs to the peptidase A24 family.</text>
</comment>
<dbReference type="GO" id="GO:0032259">
    <property type="term" value="P:methylation"/>
    <property type="evidence" value="ECO:0007669"/>
    <property type="project" value="UniProtKB-KW"/>
</dbReference>
<evidence type="ECO:0000256" key="1">
    <source>
        <dbReference type="ARBA" id="ARBA00004429"/>
    </source>
</evidence>
<dbReference type="GO" id="GO:0006465">
    <property type="term" value="P:signal peptide processing"/>
    <property type="evidence" value="ECO:0007669"/>
    <property type="project" value="TreeGrafter"/>
</dbReference>
<feature type="transmembrane region" description="Helical" evidence="10">
    <location>
        <begin position="6"/>
        <end position="23"/>
    </location>
</feature>
<dbReference type="EC" id="3.4.23.43" evidence="9"/>
<dbReference type="InterPro" id="IPR050882">
    <property type="entry name" value="Prepilin_peptidase/N-MTase"/>
</dbReference>
<dbReference type="EC" id="2.1.1.-" evidence="9"/>
<comment type="function">
    <text evidence="9">Plays an essential role in type IV pili and type II pseudopili formation by proteolytically removing the leader sequence from substrate proteins and subsequently monomethylating the alpha-amino group of the newly exposed N-terminal phenylalanine.</text>
</comment>
<evidence type="ECO:0000256" key="2">
    <source>
        <dbReference type="ARBA" id="ARBA00005801"/>
    </source>
</evidence>
<evidence type="ECO:0000259" key="11">
    <source>
        <dbReference type="Pfam" id="PF01478"/>
    </source>
</evidence>
<comment type="catalytic activity">
    <reaction evidence="9">
        <text>Typically cleaves a -Gly-|-Phe- bond to release an N-terminal, basic peptide of 5-8 residues from type IV prepilin, and then N-methylates the new N-terminal amino group, the methyl donor being S-adenosyl-L-methionine.</text>
        <dbReference type="EC" id="3.4.23.43"/>
    </reaction>
</comment>
<evidence type="ECO:0000259" key="12">
    <source>
        <dbReference type="Pfam" id="PF06750"/>
    </source>
</evidence>
<keyword evidence="6 10" id="KW-1133">Transmembrane helix</keyword>
<dbReference type="AlphaFoldDB" id="A0A926ETZ4"/>
<dbReference type="Proteomes" id="UP000601171">
    <property type="component" value="Unassembled WGS sequence"/>
</dbReference>
<feature type="transmembrane region" description="Helical" evidence="10">
    <location>
        <begin position="224"/>
        <end position="247"/>
    </location>
</feature>
<dbReference type="Pfam" id="PF01478">
    <property type="entry name" value="Peptidase_A24"/>
    <property type="match status" value="1"/>
</dbReference>
<keyword evidence="9" id="KW-0378">Hydrolase</keyword>
<evidence type="ECO:0000256" key="6">
    <source>
        <dbReference type="ARBA" id="ARBA00022989"/>
    </source>
</evidence>
<evidence type="ECO:0000256" key="5">
    <source>
        <dbReference type="ARBA" id="ARBA00022692"/>
    </source>
</evidence>
<keyword evidence="7 10" id="KW-0472">Membrane</keyword>
<dbReference type="InterPro" id="IPR010627">
    <property type="entry name" value="Prepilin_pept_A24_N"/>
</dbReference>
<dbReference type="GO" id="GO:0005886">
    <property type="term" value="C:plasma membrane"/>
    <property type="evidence" value="ECO:0007669"/>
    <property type="project" value="UniProtKB-SubCell"/>
</dbReference>
<evidence type="ECO:0000256" key="10">
    <source>
        <dbReference type="SAM" id="Phobius"/>
    </source>
</evidence>
<comment type="subcellular location">
    <subcellularLocation>
        <location evidence="1">Cell inner membrane</location>
        <topology evidence="1">Multi-pass membrane protein</topology>
    </subcellularLocation>
    <subcellularLocation>
        <location evidence="9">Cell membrane</location>
        <topology evidence="9">Multi-pass membrane protein</topology>
    </subcellularLocation>
</comment>
<keyword evidence="9" id="KW-0645">Protease</keyword>
<name>A0A926ETZ4_9FIRM</name>